<proteinExistence type="predicted"/>
<evidence type="ECO:0000313" key="2">
    <source>
        <dbReference type="EMBL" id="CDW42470.1"/>
    </source>
</evidence>
<feature type="transmembrane region" description="Helical" evidence="1">
    <location>
        <begin position="15"/>
        <end position="33"/>
    </location>
</feature>
<dbReference type="AlphaFoldDB" id="A0A0K2UWL9"/>
<protein>
    <submittedName>
        <fullName evidence="2">Uncharacterized protein</fullName>
    </submittedName>
</protein>
<keyword evidence="1" id="KW-0472">Membrane</keyword>
<keyword evidence="1" id="KW-1133">Transmembrane helix</keyword>
<keyword evidence="1" id="KW-0812">Transmembrane</keyword>
<name>A0A0K2UWL9_LEPSM</name>
<dbReference type="EMBL" id="HACA01025109">
    <property type="protein sequence ID" value="CDW42470.1"/>
    <property type="molecule type" value="Transcribed_RNA"/>
</dbReference>
<organism evidence="2">
    <name type="scientific">Lepeophtheirus salmonis</name>
    <name type="common">Salmon louse</name>
    <name type="synonym">Caligus salmonis</name>
    <dbReference type="NCBI Taxonomy" id="72036"/>
    <lineage>
        <taxon>Eukaryota</taxon>
        <taxon>Metazoa</taxon>
        <taxon>Ecdysozoa</taxon>
        <taxon>Arthropoda</taxon>
        <taxon>Crustacea</taxon>
        <taxon>Multicrustacea</taxon>
        <taxon>Hexanauplia</taxon>
        <taxon>Copepoda</taxon>
        <taxon>Siphonostomatoida</taxon>
        <taxon>Caligidae</taxon>
        <taxon>Lepeophtheirus</taxon>
    </lineage>
</organism>
<accession>A0A0K2UWL9</accession>
<reference evidence="2" key="1">
    <citation type="submission" date="2014-05" db="EMBL/GenBank/DDBJ databases">
        <authorList>
            <person name="Chronopoulou M."/>
        </authorList>
    </citation>
    <scope>NUCLEOTIDE SEQUENCE</scope>
    <source>
        <tissue evidence="2">Whole organism</tissue>
    </source>
</reference>
<sequence>MWFMNDHIINFEPSFLFLFFLNECGAFSIFIFFKLPFFTKDLLINEKSSHCRKLKYFL</sequence>
<evidence type="ECO:0000256" key="1">
    <source>
        <dbReference type="SAM" id="Phobius"/>
    </source>
</evidence>